<dbReference type="Pfam" id="PF02581">
    <property type="entry name" value="TMP-TENI"/>
    <property type="match status" value="1"/>
</dbReference>
<dbReference type="InterPro" id="IPR013785">
    <property type="entry name" value="Aldolase_TIM"/>
</dbReference>
<dbReference type="GO" id="GO:0004789">
    <property type="term" value="F:thiamine-phosphate diphosphorylase activity"/>
    <property type="evidence" value="ECO:0007669"/>
    <property type="project" value="TreeGrafter"/>
</dbReference>
<comment type="pathway">
    <text evidence="1">Cofactor biosynthesis; thiamine diphosphate biosynthesis.</text>
</comment>
<protein>
    <submittedName>
        <fullName evidence="4">Thiamine phosphate synthase</fullName>
    </submittedName>
</protein>
<comment type="caution">
    <text evidence="4">The sequence shown here is derived from an EMBL/GenBank/DDBJ whole genome shotgun (WGS) entry which is preliminary data.</text>
</comment>
<dbReference type="Gene3D" id="3.20.20.70">
    <property type="entry name" value="Aldolase class I"/>
    <property type="match status" value="1"/>
</dbReference>
<dbReference type="AlphaFoldDB" id="A0A3S0RJV6"/>
<name>A0A3S0RJV6_9BACI</name>
<dbReference type="GO" id="GO:0009228">
    <property type="term" value="P:thiamine biosynthetic process"/>
    <property type="evidence" value="ECO:0007669"/>
    <property type="project" value="UniProtKB-KW"/>
</dbReference>
<dbReference type="SUPFAM" id="SSF51391">
    <property type="entry name" value="Thiamin phosphate synthase"/>
    <property type="match status" value="1"/>
</dbReference>
<dbReference type="EMBL" id="RYYR01000008">
    <property type="protein sequence ID" value="RUL53971.1"/>
    <property type="molecule type" value="Genomic_DNA"/>
</dbReference>
<dbReference type="InterPro" id="IPR022998">
    <property type="entry name" value="ThiamineP_synth_TenI"/>
</dbReference>
<dbReference type="InterPro" id="IPR036206">
    <property type="entry name" value="ThiamineP_synth_sf"/>
</dbReference>
<keyword evidence="5" id="KW-1185">Reference proteome</keyword>
<keyword evidence="2" id="KW-0784">Thiamine biosynthesis</keyword>
<dbReference type="CDD" id="cd00564">
    <property type="entry name" value="TMP_TenI"/>
    <property type="match status" value="1"/>
</dbReference>
<evidence type="ECO:0000256" key="2">
    <source>
        <dbReference type="ARBA" id="ARBA00022977"/>
    </source>
</evidence>
<proteinExistence type="predicted"/>
<evidence type="ECO:0000313" key="4">
    <source>
        <dbReference type="EMBL" id="RUL53971.1"/>
    </source>
</evidence>
<evidence type="ECO:0000313" key="5">
    <source>
        <dbReference type="Proteomes" id="UP000287910"/>
    </source>
</evidence>
<evidence type="ECO:0000259" key="3">
    <source>
        <dbReference type="Pfam" id="PF02581"/>
    </source>
</evidence>
<evidence type="ECO:0000256" key="1">
    <source>
        <dbReference type="ARBA" id="ARBA00004948"/>
    </source>
</evidence>
<reference evidence="4 5" key="1">
    <citation type="submission" date="2018-12" db="EMBL/GenBank/DDBJ databases">
        <title>Lysinibacillus antri sp. nov., isolated from a cave soil.</title>
        <authorList>
            <person name="Narsing Rao M.P."/>
            <person name="Zhang H."/>
            <person name="Dong Z.-Y."/>
            <person name="Niu X.-K."/>
            <person name="Zhang K."/>
            <person name="Fang B.-Z."/>
            <person name="Kang Y.-Q."/>
            <person name="Xiao M."/>
            <person name="Li W.-J."/>
        </authorList>
    </citation>
    <scope>NUCLEOTIDE SEQUENCE [LARGE SCALE GENOMIC DNA]</scope>
    <source>
        <strain evidence="4 5">SYSU K30002</strain>
    </source>
</reference>
<dbReference type="PANTHER" id="PTHR20857:SF15">
    <property type="entry name" value="THIAMINE-PHOSPHATE SYNTHASE"/>
    <property type="match status" value="1"/>
</dbReference>
<dbReference type="Proteomes" id="UP000287910">
    <property type="component" value="Unassembled WGS sequence"/>
</dbReference>
<gene>
    <name evidence="4" type="ORF">EK386_07525</name>
</gene>
<dbReference type="PANTHER" id="PTHR20857">
    <property type="entry name" value="THIAMINE-PHOSPHATE PYROPHOSPHORYLASE"/>
    <property type="match status" value="1"/>
</dbReference>
<sequence length="194" mass="21814">MLICVTNRTLCQDNFLERIEQIARSKPYSIMLREKDLNLQDYETLAKLVFAICEKHDVPLIINQNITVAEKLNVPNIHLSMPNLRKYKDRLQPFLQIGASVHSVSEAVEAQNLGATYVVAGHIYSTNSKKDLPPRGLCFLHEVCEKVQIPVFAIGGITKDKVKEIMATGAKGYCIMSEAMTCSNLQELTKQYSV</sequence>
<feature type="domain" description="Thiamine phosphate synthase/TenI" evidence="3">
    <location>
        <begin position="2"/>
        <end position="178"/>
    </location>
</feature>
<organism evidence="4 5">
    <name type="scientific">Lysinibacillus antri</name>
    <dbReference type="NCBI Taxonomy" id="2498145"/>
    <lineage>
        <taxon>Bacteria</taxon>
        <taxon>Bacillati</taxon>
        <taxon>Bacillota</taxon>
        <taxon>Bacilli</taxon>
        <taxon>Bacillales</taxon>
        <taxon>Bacillaceae</taxon>
        <taxon>Lysinibacillus</taxon>
    </lineage>
</organism>
<accession>A0A3S0RJV6</accession>
<dbReference type="GO" id="GO:0005737">
    <property type="term" value="C:cytoplasm"/>
    <property type="evidence" value="ECO:0007669"/>
    <property type="project" value="TreeGrafter"/>
</dbReference>
<dbReference type="RefSeq" id="WP_126658525.1">
    <property type="nucleotide sequence ID" value="NZ_RYYR01000008.1"/>
</dbReference>